<sequence length="105" mass="12229">MRTAKTGPDLSKDTEFLDRDNERKQKEKDYAGNRRHAQQTHIRQGDKMLLQKPKSDKLSPAFEATPYEVVEKRGGHVEMKSPAGVLYKRNVTRLKKYEEDRSLLI</sequence>
<dbReference type="EMBL" id="CALNXK010000063">
    <property type="protein sequence ID" value="CAH3139533.1"/>
    <property type="molecule type" value="Genomic_DNA"/>
</dbReference>
<reference evidence="2 3" key="1">
    <citation type="submission" date="2022-05" db="EMBL/GenBank/DDBJ databases">
        <authorList>
            <consortium name="Genoscope - CEA"/>
            <person name="William W."/>
        </authorList>
    </citation>
    <scope>NUCLEOTIDE SEQUENCE [LARGE SCALE GENOMIC DNA]</scope>
</reference>
<evidence type="ECO:0000313" key="3">
    <source>
        <dbReference type="Proteomes" id="UP001159405"/>
    </source>
</evidence>
<feature type="region of interest" description="Disordered" evidence="1">
    <location>
        <begin position="1"/>
        <end position="61"/>
    </location>
</feature>
<proteinExistence type="predicted"/>
<organism evidence="2 3">
    <name type="scientific">Porites lobata</name>
    <dbReference type="NCBI Taxonomy" id="104759"/>
    <lineage>
        <taxon>Eukaryota</taxon>
        <taxon>Metazoa</taxon>
        <taxon>Cnidaria</taxon>
        <taxon>Anthozoa</taxon>
        <taxon>Hexacorallia</taxon>
        <taxon>Scleractinia</taxon>
        <taxon>Fungiina</taxon>
        <taxon>Poritidae</taxon>
        <taxon>Porites</taxon>
    </lineage>
</organism>
<evidence type="ECO:0000313" key="2">
    <source>
        <dbReference type="EMBL" id="CAH3139533.1"/>
    </source>
</evidence>
<evidence type="ECO:0000256" key="1">
    <source>
        <dbReference type="SAM" id="MobiDB-lite"/>
    </source>
</evidence>
<dbReference type="Proteomes" id="UP001159405">
    <property type="component" value="Unassembled WGS sequence"/>
</dbReference>
<name>A0ABN8PA31_9CNID</name>
<keyword evidence="3" id="KW-1185">Reference proteome</keyword>
<feature type="compositionally biased region" description="Basic and acidic residues" evidence="1">
    <location>
        <begin position="10"/>
        <end position="32"/>
    </location>
</feature>
<protein>
    <submittedName>
        <fullName evidence="2">Uncharacterized protein</fullName>
    </submittedName>
</protein>
<comment type="caution">
    <text evidence="2">The sequence shown here is derived from an EMBL/GenBank/DDBJ whole genome shotgun (WGS) entry which is preliminary data.</text>
</comment>
<accession>A0ABN8PA31</accession>
<gene>
    <name evidence="2" type="ORF">PLOB_00040781</name>
</gene>